<dbReference type="SMART" id="SM01017">
    <property type="entry name" value="Arrestin_C"/>
    <property type="match status" value="1"/>
</dbReference>
<dbReference type="Pfam" id="PF02752">
    <property type="entry name" value="Arrestin_C"/>
    <property type="match status" value="1"/>
</dbReference>
<dbReference type="PANTHER" id="PTHR11188">
    <property type="entry name" value="ARRESTIN DOMAIN CONTAINING PROTEIN"/>
    <property type="match status" value="1"/>
</dbReference>
<dbReference type="Gene3D" id="2.60.40.640">
    <property type="match status" value="2"/>
</dbReference>
<accession>A0A7M5XLJ0</accession>
<dbReference type="GO" id="GO:0015031">
    <property type="term" value="P:protein transport"/>
    <property type="evidence" value="ECO:0007669"/>
    <property type="project" value="TreeGrafter"/>
</dbReference>
<evidence type="ECO:0000259" key="2">
    <source>
        <dbReference type="SMART" id="SM01017"/>
    </source>
</evidence>
<feature type="domain" description="Arrestin C-terminal-like" evidence="2">
    <location>
        <begin position="172"/>
        <end position="308"/>
    </location>
</feature>
<dbReference type="InterPro" id="IPR014756">
    <property type="entry name" value="Ig_E-set"/>
</dbReference>
<dbReference type="OrthoDB" id="2333384at2759"/>
<evidence type="ECO:0000313" key="3">
    <source>
        <dbReference type="EnsemblMetazoa" id="CLYHEMP025540.1"/>
    </source>
</evidence>
<comment type="similarity">
    <text evidence="1">Belongs to the arrestin family.</text>
</comment>
<dbReference type="GeneID" id="136798602"/>
<dbReference type="InterPro" id="IPR050357">
    <property type="entry name" value="Arrestin_domain-protein"/>
</dbReference>
<dbReference type="Proteomes" id="UP000594262">
    <property type="component" value="Unplaced"/>
</dbReference>
<name>A0A7M5XLJ0_9CNID</name>
<organism evidence="3 4">
    <name type="scientific">Clytia hemisphaerica</name>
    <dbReference type="NCBI Taxonomy" id="252671"/>
    <lineage>
        <taxon>Eukaryota</taxon>
        <taxon>Metazoa</taxon>
        <taxon>Cnidaria</taxon>
        <taxon>Hydrozoa</taxon>
        <taxon>Hydroidolina</taxon>
        <taxon>Leptothecata</taxon>
        <taxon>Obeliida</taxon>
        <taxon>Clytiidae</taxon>
        <taxon>Clytia</taxon>
    </lineage>
</organism>
<dbReference type="RefSeq" id="XP_066911337.1">
    <property type="nucleotide sequence ID" value="XM_067055236.1"/>
</dbReference>
<dbReference type="GO" id="GO:0005737">
    <property type="term" value="C:cytoplasm"/>
    <property type="evidence" value="ECO:0007669"/>
    <property type="project" value="TreeGrafter"/>
</dbReference>
<evidence type="ECO:0000256" key="1">
    <source>
        <dbReference type="ARBA" id="ARBA00005298"/>
    </source>
</evidence>
<reference evidence="3" key="1">
    <citation type="submission" date="2021-01" db="UniProtKB">
        <authorList>
            <consortium name="EnsemblMetazoa"/>
        </authorList>
    </citation>
    <scope>IDENTIFICATION</scope>
</reference>
<protein>
    <recommendedName>
        <fullName evidence="2">Arrestin C-terminal-like domain-containing protein</fullName>
    </recommendedName>
</protein>
<dbReference type="EnsemblMetazoa" id="CLYHEMT025540.1">
    <property type="protein sequence ID" value="CLYHEMP025540.1"/>
    <property type="gene ID" value="CLYHEMG025540"/>
</dbReference>
<dbReference type="PANTHER" id="PTHR11188:SF17">
    <property type="entry name" value="FI21816P1"/>
    <property type="match status" value="1"/>
</dbReference>
<keyword evidence="4" id="KW-1185">Reference proteome</keyword>
<sequence>MMADPKISIELSNEKQEIFYPGEKISGHVVIELDKPLETKNVCLTFGGKGDVVWVETIADDIETYHGKEEIFMFEHIFYGQRKSSSRVVLPTGRTSYSFVFSVPNGIPSSYTGIKIGFIRYEMEAQITLAYKSNIKVKRTIHIHEVIDCNLPRYLSGIGMSCTEDVGFCCYKYGPIRMSALIPGRSCFCPGENIPIEMMIENNSSKLVTEATIKLIQTAIYREHHEHHKDGPITVRDYTIAKSKVLFKDSTYLRYIGEGLTAPENTSPTNWRLKIIKVRYHVEVRIDLSWTTNEPCIEIPIIIGTVPLGIKSKDINQNNWF</sequence>
<proteinExistence type="inferred from homology"/>
<dbReference type="InterPro" id="IPR011022">
    <property type="entry name" value="Arrestin_C-like"/>
</dbReference>
<dbReference type="SUPFAM" id="SSF81296">
    <property type="entry name" value="E set domains"/>
    <property type="match status" value="2"/>
</dbReference>
<evidence type="ECO:0000313" key="4">
    <source>
        <dbReference type="Proteomes" id="UP000594262"/>
    </source>
</evidence>
<dbReference type="Pfam" id="PF00339">
    <property type="entry name" value="Arrestin_N"/>
    <property type="match status" value="1"/>
</dbReference>
<dbReference type="InterPro" id="IPR011021">
    <property type="entry name" value="Arrestin-like_N"/>
</dbReference>
<dbReference type="RefSeq" id="XP_066911338.1">
    <property type="nucleotide sequence ID" value="XM_067055237.1"/>
</dbReference>
<dbReference type="InterPro" id="IPR014752">
    <property type="entry name" value="Arrestin-like_C"/>
</dbReference>
<dbReference type="AlphaFoldDB" id="A0A7M5XLJ0"/>